<dbReference type="PRINTS" id="PR00039">
    <property type="entry name" value="HTHLYSR"/>
</dbReference>
<organism evidence="6 7">
    <name type="scientific">Sphingomonas aliaeris</name>
    <dbReference type="NCBI Taxonomy" id="2759526"/>
    <lineage>
        <taxon>Bacteria</taxon>
        <taxon>Pseudomonadati</taxon>
        <taxon>Pseudomonadota</taxon>
        <taxon>Alphaproteobacteria</taxon>
        <taxon>Sphingomonadales</taxon>
        <taxon>Sphingomonadaceae</taxon>
        <taxon>Sphingomonas</taxon>
    </lineage>
</organism>
<dbReference type="PROSITE" id="PS50931">
    <property type="entry name" value="HTH_LYSR"/>
    <property type="match status" value="1"/>
</dbReference>
<dbReference type="Gene3D" id="1.10.10.10">
    <property type="entry name" value="Winged helix-like DNA-binding domain superfamily/Winged helix DNA-binding domain"/>
    <property type="match status" value="1"/>
</dbReference>
<name>A0A974S575_9SPHN</name>
<dbReference type="GO" id="GO:0003677">
    <property type="term" value="F:DNA binding"/>
    <property type="evidence" value="ECO:0007669"/>
    <property type="project" value="UniProtKB-KW"/>
</dbReference>
<comment type="similarity">
    <text evidence="1">Belongs to the LysR transcriptional regulatory family.</text>
</comment>
<evidence type="ECO:0000256" key="1">
    <source>
        <dbReference type="ARBA" id="ARBA00009437"/>
    </source>
</evidence>
<dbReference type="SUPFAM" id="SSF53850">
    <property type="entry name" value="Periplasmic binding protein-like II"/>
    <property type="match status" value="1"/>
</dbReference>
<dbReference type="SUPFAM" id="SSF46785">
    <property type="entry name" value="Winged helix' DNA-binding domain"/>
    <property type="match status" value="1"/>
</dbReference>
<dbReference type="PANTHER" id="PTHR30346:SF28">
    <property type="entry name" value="HTH-TYPE TRANSCRIPTIONAL REGULATOR CYNR"/>
    <property type="match status" value="1"/>
</dbReference>
<dbReference type="AlphaFoldDB" id="A0A974S575"/>
<dbReference type="InterPro" id="IPR036388">
    <property type="entry name" value="WH-like_DNA-bd_sf"/>
</dbReference>
<evidence type="ECO:0000259" key="5">
    <source>
        <dbReference type="PROSITE" id="PS50931"/>
    </source>
</evidence>
<dbReference type="GO" id="GO:0003700">
    <property type="term" value="F:DNA-binding transcription factor activity"/>
    <property type="evidence" value="ECO:0007669"/>
    <property type="project" value="InterPro"/>
</dbReference>
<gene>
    <name evidence="6" type="ORF">H5J25_03155</name>
</gene>
<keyword evidence="4" id="KW-0804">Transcription</keyword>
<evidence type="ECO:0000256" key="2">
    <source>
        <dbReference type="ARBA" id="ARBA00023015"/>
    </source>
</evidence>
<reference evidence="7" key="1">
    <citation type="submission" date="2020-09" db="EMBL/GenBank/DDBJ databases">
        <title>Sphingomonas sp., a new species isolated from pork steak.</title>
        <authorList>
            <person name="Heidler von Heilborn D."/>
        </authorList>
    </citation>
    <scope>NUCLEOTIDE SEQUENCE [LARGE SCALE GENOMIC DNA]</scope>
</reference>
<dbReference type="PANTHER" id="PTHR30346">
    <property type="entry name" value="TRANSCRIPTIONAL DUAL REGULATOR HCAR-RELATED"/>
    <property type="match status" value="1"/>
</dbReference>
<dbReference type="KEGG" id="sari:H5J25_03155"/>
<feature type="domain" description="HTH lysR-type" evidence="5">
    <location>
        <begin position="2"/>
        <end position="59"/>
    </location>
</feature>
<evidence type="ECO:0000313" key="7">
    <source>
        <dbReference type="Proteomes" id="UP000595894"/>
    </source>
</evidence>
<dbReference type="InterPro" id="IPR036390">
    <property type="entry name" value="WH_DNA-bd_sf"/>
</dbReference>
<dbReference type="EMBL" id="CP061035">
    <property type="protein sequence ID" value="QQV77785.1"/>
    <property type="molecule type" value="Genomic_DNA"/>
</dbReference>
<dbReference type="InterPro" id="IPR005119">
    <property type="entry name" value="LysR_subst-bd"/>
</dbReference>
<sequence>MIDRYLLRYFLAVVDHGNFSRAAQHCRVTQPTLSVGIAKLETLLERPLFLRSNRRVELTAAGTRFAAHARRIEAEFAEAERAVLEDAPRRLVRIGIVPTLPAAWIEQAIAATRGTGERIELVEGRMRDLSPMLDRGRIDAILGPVASGGEALFTEAYALALPADHPLAGRAEIGADEVAGDTMIVRRHCEALPDISRFFTARGVRPFMAARTTNDERALAYVRSGLGITVMPRCFAGDGIAMAALTGFSVTRSIGFTLDADGTGRLRDSAAFAGFGDAIRHSGERSHAGVSL</sequence>
<dbReference type="GO" id="GO:0032993">
    <property type="term" value="C:protein-DNA complex"/>
    <property type="evidence" value="ECO:0007669"/>
    <property type="project" value="TreeGrafter"/>
</dbReference>
<dbReference type="Pfam" id="PF03466">
    <property type="entry name" value="LysR_substrate"/>
    <property type="match status" value="1"/>
</dbReference>
<proteinExistence type="inferred from homology"/>
<accession>A0A974S575</accession>
<keyword evidence="2" id="KW-0805">Transcription regulation</keyword>
<keyword evidence="3" id="KW-0238">DNA-binding</keyword>
<dbReference type="Pfam" id="PF00126">
    <property type="entry name" value="HTH_1"/>
    <property type="match status" value="1"/>
</dbReference>
<evidence type="ECO:0000256" key="4">
    <source>
        <dbReference type="ARBA" id="ARBA00023163"/>
    </source>
</evidence>
<keyword evidence="7" id="KW-1185">Reference proteome</keyword>
<dbReference type="Gene3D" id="3.40.190.10">
    <property type="entry name" value="Periplasmic binding protein-like II"/>
    <property type="match status" value="2"/>
</dbReference>
<dbReference type="InterPro" id="IPR000847">
    <property type="entry name" value="LysR_HTH_N"/>
</dbReference>
<evidence type="ECO:0000256" key="3">
    <source>
        <dbReference type="ARBA" id="ARBA00023125"/>
    </source>
</evidence>
<dbReference type="Proteomes" id="UP000595894">
    <property type="component" value="Chromosome"/>
</dbReference>
<dbReference type="FunFam" id="1.10.10.10:FF:000001">
    <property type="entry name" value="LysR family transcriptional regulator"/>
    <property type="match status" value="1"/>
</dbReference>
<evidence type="ECO:0000313" key="6">
    <source>
        <dbReference type="EMBL" id="QQV77785.1"/>
    </source>
</evidence>
<dbReference type="RefSeq" id="WP_202094693.1">
    <property type="nucleotide sequence ID" value="NZ_CP061035.1"/>
</dbReference>
<protein>
    <submittedName>
        <fullName evidence="6">LysR family transcriptional regulator</fullName>
    </submittedName>
</protein>
<dbReference type="CDD" id="cd05466">
    <property type="entry name" value="PBP2_LTTR_substrate"/>
    <property type="match status" value="1"/>
</dbReference>